<accession>A0AAV3X3F3</accession>
<comment type="caution">
    <text evidence="1">The sequence shown here is derived from an EMBL/GenBank/DDBJ whole genome shotgun (WGS) entry which is preliminary data.</text>
</comment>
<organism evidence="1 2">
    <name type="scientific">Plakobranchus ocellatus</name>
    <dbReference type="NCBI Taxonomy" id="259542"/>
    <lineage>
        <taxon>Eukaryota</taxon>
        <taxon>Metazoa</taxon>
        <taxon>Spiralia</taxon>
        <taxon>Lophotrochozoa</taxon>
        <taxon>Mollusca</taxon>
        <taxon>Gastropoda</taxon>
        <taxon>Heterobranchia</taxon>
        <taxon>Euthyneura</taxon>
        <taxon>Panpulmonata</taxon>
        <taxon>Sacoglossa</taxon>
        <taxon>Placobranchoidea</taxon>
        <taxon>Plakobranchidae</taxon>
        <taxon>Plakobranchus</taxon>
    </lineage>
</organism>
<name>A0AAV3X3F3_9GAST</name>
<protein>
    <recommendedName>
        <fullName evidence="3">DDE Tnp4 domain-containing protein</fullName>
    </recommendedName>
</protein>
<reference evidence="1 2" key="1">
    <citation type="journal article" date="2021" name="Elife">
        <title>Chloroplast acquisition without the gene transfer in kleptoplastic sea slugs, Plakobranchus ocellatus.</title>
        <authorList>
            <person name="Maeda T."/>
            <person name="Takahashi S."/>
            <person name="Yoshida T."/>
            <person name="Shimamura S."/>
            <person name="Takaki Y."/>
            <person name="Nagai Y."/>
            <person name="Toyoda A."/>
            <person name="Suzuki Y."/>
            <person name="Arimoto A."/>
            <person name="Ishii H."/>
            <person name="Satoh N."/>
            <person name="Nishiyama T."/>
            <person name="Hasebe M."/>
            <person name="Maruyama T."/>
            <person name="Minagawa J."/>
            <person name="Obokata J."/>
            <person name="Shigenobu S."/>
        </authorList>
    </citation>
    <scope>NUCLEOTIDE SEQUENCE [LARGE SCALE GENOMIC DNA]</scope>
</reference>
<sequence>MRLSFCVIHTPCFGALVHTCVHVNNYHSQGDNIKDLITSSCSLHTRQLANKDEFLALDRGYFHADPVSLFDRSLWE</sequence>
<evidence type="ECO:0000313" key="1">
    <source>
        <dbReference type="EMBL" id="GFN75080.1"/>
    </source>
</evidence>
<dbReference type="Proteomes" id="UP000735302">
    <property type="component" value="Unassembled WGS sequence"/>
</dbReference>
<evidence type="ECO:0000313" key="2">
    <source>
        <dbReference type="Proteomes" id="UP000735302"/>
    </source>
</evidence>
<proteinExistence type="predicted"/>
<evidence type="ECO:0008006" key="3">
    <source>
        <dbReference type="Google" id="ProtNLM"/>
    </source>
</evidence>
<keyword evidence="2" id="KW-1185">Reference proteome</keyword>
<dbReference type="AlphaFoldDB" id="A0AAV3X3F3"/>
<dbReference type="EMBL" id="BLXT01000208">
    <property type="protein sequence ID" value="GFN75080.1"/>
    <property type="molecule type" value="Genomic_DNA"/>
</dbReference>
<gene>
    <name evidence="1" type="ORF">PoB_000158600</name>
</gene>